<comment type="caution">
    <text evidence="2">The sequence shown here is derived from an EMBL/GenBank/DDBJ whole genome shotgun (WGS) entry which is preliminary data.</text>
</comment>
<organism evidence="2 3">
    <name type="scientific">Polyplax serrata</name>
    <name type="common">Common mouse louse</name>
    <dbReference type="NCBI Taxonomy" id="468196"/>
    <lineage>
        <taxon>Eukaryota</taxon>
        <taxon>Metazoa</taxon>
        <taxon>Ecdysozoa</taxon>
        <taxon>Arthropoda</taxon>
        <taxon>Hexapoda</taxon>
        <taxon>Insecta</taxon>
        <taxon>Pterygota</taxon>
        <taxon>Neoptera</taxon>
        <taxon>Paraneoptera</taxon>
        <taxon>Psocodea</taxon>
        <taxon>Troctomorpha</taxon>
        <taxon>Phthiraptera</taxon>
        <taxon>Anoplura</taxon>
        <taxon>Polyplacidae</taxon>
        <taxon>Polyplax</taxon>
    </lineage>
</organism>
<accession>A0ABR1B1A9</accession>
<feature type="region of interest" description="Disordered" evidence="1">
    <location>
        <begin position="1"/>
        <end position="28"/>
    </location>
</feature>
<evidence type="ECO:0000313" key="3">
    <source>
        <dbReference type="Proteomes" id="UP001359485"/>
    </source>
</evidence>
<dbReference type="EMBL" id="JAWJWF010000005">
    <property type="protein sequence ID" value="KAK6632357.1"/>
    <property type="molecule type" value="Genomic_DNA"/>
</dbReference>
<proteinExistence type="predicted"/>
<sequence>MFNSENEKILREREREREEEEDEEARRKKKLIPLSNTEFGFYEKIRSVSMCVGSALVQQLKRSPKDWTSKKPKPGEPKFCLFEGFDLD</sequence>
<dbReference type="Proteomes" id="UP001359485">
    <property type="component" value="Unassembled WGS sequence"/>
</dbReference>
<keyword evidence="3" id="KW-1185">Reference proteome</keyword>
<feature type="compositionally biased region" description="Basic and acidic residues" evidence="1">
    <location>
        <begin position="1"/>
        <end position="16"/>
    </location>
</feature>
<gene>
    <name evidence="2" type="ORF">RUM44_007398</name>
</gene>
<evidence type="ECO:0000256" key="1">
    <source>
        <dbReference type="SAM" id="MobiDB-lite"/>
    </source>
</evidence>
<name>A0ABR1B1A9_POLSC</name>
<evidence type="ECO:0000313" key="2">
    <source>
        <dbReference type="EMBL" id="KAK6632357.1"/>
    </source>
</evidence>
<reference evidence="2 3" key="1">
    <citation type="submission" date="2023-09" db="EMBL/GenBank/DDBJ databases">
        <title>Genomes of two closely related lineages of the louse Polyplax serrata with different host specificities.</title>
        <authorList>
            <person name="Martinu J."/>
            <person name="Tarabai H."/>
            <person name="Stefka J."/>
            <person name="Hypsa V."/>
        </authorList>
    </citation>
    <scope>NUCLEOTIDE SEQUENCE [LARGE SCALE GENOMIC DNA]</scope>
    <source>
        <strain evidence="2">98ZLc_SE</strain>
    </source>
</reference>
<protein>
    <submittedName>
        <fullName evidence="2">Uncharacterized protein</fullName>
    </submittedName>
</protein>